<feature type="transmembrane region" description="Helical" evidence="1">
    <location>
        <begin position="25"/>
        <end position="43"/>
    </location>
</feature>
<protein>
    <recommendedName>
        <fullName evidence="4">DUF4175 domain-containing protein</fullName>
    </recommendedName>
</protein>
<keyword evidence="1" id="KW-0472">Membrane</keyword>
<evidence type="ECO:0008006" key="4">
    <source>
        <dbReference type="Google" id="ProtNLM"/>
    </source>
</evidence>
<accession>A0ABW3P8E1</accession>
<keyword evidence="1" id="KW-0812">Transmembrane</keyword>
<keyword evidence="1" id="KW-1133">Transmembrane helix</keyword>
<feature type="transmembrane region" description="Helical" evidence="1">
    <location>
        <begin position="116"/>
        <end position="136"/>
    </location>
</feature>
<comment type="caution">
    <text evidence="2">The sequence shown here is derived from an EMBL/GenBank/DDBJ whole genome shotgun (WGS) entry which is preliminary data.</text>
</comment>
<feature type="transmembrane region" description="Helical" evidence="1">
    <location>
        <begin position="86"/>
        <end position="107"/>
    </location>
</feature>
<gene>
    <name evidence="2" type="ORF">ACFQ2T_01240</name>
</gene>
<dbReference type="RefSeq" id="WP_379029401.1">
    <property type="nucleotide sequence ID" value="NZ_JBHTLN010000001.1"/>
</dbReference>
<evidence type="ECO:0000313" key="2">
    <source>
        <dbReference type="EMBL" id="MFD1121115.1"/>
    </source>
</evidence>
<dbReference type="EMBL" id="JBHTLN010000001">
    <property type="protein sequence ID" value="MFD1121115.1"/>
    <property type="molecule type" value="Genomic_DNA"/>
</dbReference>
<name>A0ABW3P8E1_9PROT</name>
<evidence type="ECO:0000313" key="3">
    <source>
        <dbReference type="Proteomes" id="UP001597206"/>
    </source>
</evidence>
<sequence>MVKNRLGRPSAKCVGSAASWHWQDWKIMLPVAILIAAFLYWGVQQGWDVKMLAGVTVLVGLVSGVFVWIIGLIGLLPVIGPMIVKVLSFGFIWLLNALGYLISFVAIRRGYSKDVLTYRGLTLALMIGIVIGYVIAQFI</sequence>
<feature type="transmembrane region" description="Helical" evidence="1">
    <location>
        <begin position="55"/>
        <end position="80"/>
    </location>
</feature>
<keyword evidence="3" id="KW-1185">Reference proteome</keyword>
<dbReference type="Proteomes" id="UP001597206">
    <property type="component" value="Unassembled WGS sequence"/>
</dbReference>
<evidence type="ECO:0000256" key="1">
    <source>
        <dbReference type="SAM" id="Phobius"/>
    </source>
</evidence>
<proteinExistence type="predicted"/>
<reference evidence="3" key="1">
    <citation type="journal article" date="2019" name="Int. J. Syst. Evol. Microbiol.">
        <title>The Global Catalogue of Microorganisms (GCM) 10K type strain sequencing project: providing services to taxonomists for standard genome sequencing and annotation.</title>
        <authorList>
            <consortium name="The Broad Institute Genomics Platform"/>
            <consortium name="The Broad Institute Genome Sequencing Center for Infectious Disease"/>
            <person name="Wu L."/>
            <person name="Ma J."/>
        </authorList>
    </citation>
    <scope>NUCLEOTIDE SEQUENCE [LARGE SCALE GENOMIC DNA]</scope>
    <source>
        <strain evidence="3">CCUG 58411</strain>
    </source>
</reference>
<organism evidence="2 3">
    <name type="scientific">Methylophilus flavus</name>
    <dbReference type="NCBI Taxonomy" id="640084"/>
    <lineage>
        <taxon>Bacteria</taxon>
        <taxon>Pseudomonadati</taxon>
        <taxon>Pseudomonadota</taxon>
        <taxon>Betaproteobacteria</taxon>
        <taxon>Nitrosomonadales</taxon>
        <taxon>Methylophilaceae</taxon>
        <taxon>Methylophilus</taxon>
    </lineage>
</organism>